<dbReference type="GO" id="GO:0006189">
    <property type="term" value="P:'de novo' IMP biosynthetic process"/>
    <property type="evidence" value="ECO:0007669"/>
    <property type="project" value="InterPro"/>
</dbReference>
<protein>
    <submittedName>
        <fullName evidence="3">Uncharacterized protein</fullName>
    </submittedName>
</protein>
<dbReference type="OrthoDB" id="4239773at2759"/>
<name>A0A843VTN6_COLES</name>
<keyword evidence="2" id="KW-1133">Transmembrane helix</keyword>
<keyword evidence="2" id="KW-0812">Transmembrane</keyword>
<keyword evidence="2" id="KW-0472">Membrane</keyword>
<dbReference type="SUPFAM" id="SSF53328">
    <property type="entry name" value="Formyltransferase"/>
    <property type="match status" value="1"/>
</dbReference>
<accession>A0A843VTN6</accession>
<dbReference type="AlphaFoldDB" id="A0A843VTN6"/>
<dbReference type="Proteomes" id="UP000652761">
    <property type="component" value="Unassembled WGS sequence"/>
</dbReference>
<sequence length="179" mass="19753">MGRSTHPWLSRARPGSAEPGSGSPGRIGFGPTDPIPIPGIHRPFTANTVGLLSPELNQASGLEKEEEIFEVYEAATNEDDDFMYLQLAPKEIEDGGHATLDELGRLASDSSYAYHAGVKLIGATSHFITDDLDAGPIIEQMVMFYFHVVSTFFCLLSLVNLNFEPLLRIFFYQFVCFYG</sequence>
<keyword evidence="4" id="KW-1185">Reference proteome</keyword>
<evidence type="ECO:0000313" key="4">
    <source>
        <dbReference type="Proteomes" id="UP000652761"/>
    </source>
</evidence>
<dbReference type="EMBL" id="NMUH01002457">
    <property type="protein sequence ID" value="MQM00089.1"/>
    <property type="molecule type" value="Genomic_DNA"/>
</dbReference>
<feature type="region of interest" description="Disordered" evidence="1">
    <location>
        <begin position="1"/>
        <end position="40"/>
    </location>
</feature>
<dbReference type="InterPro" id="IPR004810">
    <property type="entry name" value="PurU"/>
</dbReference>
<evidence type="ECO:0000313" key="3">
    <source>
        <dbReference type="EMBL" id="MQM00089.1"/>
    </source>
</evidence>
<organism evidence="3 4">
    <name type="scientific">Colocasia esculenta</name>
    <name type="common">Wild taro</name>
    <name type="synonym">Arum esculentum</name>
    <dbReference type="NCBI Taxonomy" id="4460"/>
    <lineage>
        <taxon>Eukaryota</taxon>
        <taxon>Viridiplantae</taxon>
        <taxon>Streptophyta</taxon>
        <taxon>Embryophyta</taxon>
        <taxon>Tracheophyta</taxon>
        <taxon>Spermatophyta</taxon>
        <taxon>Magnoliopsida</taxon>
        <taxon>Liliopsida</taxon>
        <taxon>Araceae</taxon>
        <taxon>Aroideae</taxon>
        <taxon>Colocasieae</taxon>
        <taxon>Colocasia</taxon>
    </lineage>
</organism>
<dbReference type="PANTHER" id="PTHR42706">
    <property type="entry name" value="FORMYLTETRAHYDROFOLATE DEFORMYLASE"/>
    <property type="match status" value="1"/>
</dbReference>
<evidence type="ECO:0000256" key="2">
    <source>
        <dbReference type="SAM" id="Phobius"/>
    </source>
</evidence>
<dbReference type="PANTHER" id="PTHR42706:SF1">
    <property type="entry name" value="FORMYLTETRAHYDROFOLATE DEFORMYLASE 2, MITOCHONDRIAL"/>
    <property type="match status" value="1"/>
</dbReference>
<dbReference type="GO" id="GO:0008864">
    <property type="term" value="F:formyltetrahydrofolate deformylase activity"/>
    <property type="evidence" value="ECO:0007669"/>
    <property type="project" value="InterPro"/>
</dbReference>
<reference evidence="3" key="1">
    <citation type="submission" date="2017-07" db="EMBL/GenBank/DDBJ databases">
        <title>Taro Niue Genome Assembly and Annotation.</title>
        <authorList>
            <person name="Atibalentja N."/>
            <person name="Keating K."/>
            <person name="Fields C.J."/>
        </authorList>
    </citation>
    <scope>NUCLEOTIDE SEQUENCE</scope>
    <source>
        <strain evidence="3">Niue_2</strain>
        <tissue evidence="3">Leaf</tissue>
    </source>
</reference>
<evidence type="ECO:0000256" key="1">
    <source>
        <dbReference type="SAM" id="MobiDB-lite"/>
    </source>
</evidence>
<feature type="transmembrane region" description="Helical" evidence="2">
    <location>
        <begin position="142"/>
        <end position="163"/>
    </location>
</feature>
<comment type="caution">
    <text evidence="3">The sequence shown here is derived from an EMBL/GenBank/DDBJ whole genome shotgun (WGS) entry which is preliminary data.</text>
</comment>
<gene>
    <name evidence="3" type="ORF">Taro_032822</name>
</gene>
<dbReference type="InterPro" id="IPR036477">
    <property type="entry name" value="Formyl_transf_N_sf"/>
</dbReference>
<proteinExistence type="predicted"/>
<dbReference type="Gene3D" id="3.40.50.170">
    <property type="entry name" value="Formyl transferase, N-terminal domain"/>
    <property type="match status" value="1"/>
</dbReference>